<evidence type="ECO:0000313" key="3">
    <source>
        <dbReference type="Proteomes" id="UP000636661"/>
    </source>
</evidence>
<evidence type="ECO:0000313" key="2">
    <source>
        <dbReference type="EMBL" id="GGU69058.1"/>
    </source>
</evidence>
<protein>
    <submittedName>
        <fullName evidence="2">Uncharacterized protein</fullName>
    </submittedName>
</protein>
<dbReference type="EMBL" id="BMTP01000042">
    <property type="protein sequence ID" value="GGU69058.1"/>
    <property type="molecule type" value="Genomic_DNA"/>
</dbReference>
<evidence type="ECO:0000256" key="1">
    <source>
        <dbReference type="SAM" id="SignalP"/>
    </source>
</evidence>
<accession>A0A918M7H4</accession>
<feature type="chain" id="PRO_5036678465" evidence="1">
    <location>
        <begin position="20"/>
        <end position="100"/>
    </location>
</feature>
<name>A0A918M7H4_9ACTN</name>
<feature type="signal peptide" evidence="1">
    <location>
        <begin position="1"/>
        <end position="19"/>
    </location>
</feature>
<dbReference type="AlphaFoldDB" id="A0A918M7H4"/>
<reference evidence="2" key="2">
    <citation type="submission" date="2020-09" db="EMBL/GenBank/DDBJ databases">
        <authorList>
            <person name="Sun Q."/>
            <person name="Ohkuma M."/>
        </authorList>
    </citation>
    <scope>NUCLEOTIDE SEQUENCE</scope>
    <source>
        <strain evidence="2">JCM 4391</strain>
    </source>
</reference>
<organism evidence="2 3">
    <name type="scientific">Streptomyces lavendofoliae</name>
    <dbReference type="NCBI Taxonomy" id="67314"/>
    <lineage>
        <taxon>Bacteria</taxon>
        <taxon>Bacillati</taxon>
        <taxon>Actinomycetota</taxon>
        <taxon>Actinomycetes</taxon>
        <taxon>Kitasatosporales</taxon>
        <taxon>Streptomycetaceae</taxon>
        <taxon>Streptomyces</taxon>
    </lineage>
</organism>
<sequence>MVTVVLAAATGTAPATASAAPAWGCFPINTRSITFVANTPVHSPEPAGKARVVGYLNVTRPGSWPVSWDCVSDAGNQWWGLDDSVGFGDDAYVWDGYVYR</sequence>
<keyword evidence="1" id="KW-0732">Signal</keyword>
<reference evidence="2" key="1">
    <citation type="journal article" date="2014" name="Int. J. Syst. Evol. Microbiol.">
        <title>Complete genome sequence of Corynebacterium casei LMG S-19264T (=DSM 44701T), isolated from a smear-ripened cheese.</title>
        <authorList>
            <consortium name="US DOE Joint Genome Institute (JGI-PGF)"/>
            <person name="Walter F."/>
            <person name="Albersmeier A."/>
            <person name="Kalinowski J."/>
            <person name="Ruckert C."/>
        </authorList>
    </citation>
    <scope>NUCLEOTIDE SEQUENCE</scope>
    <source>
        <strain evidence="2">JCM 4391</strain>
    </source>
</reference>
<comment type="caution">
    <text evidence="2">The sequence shown here is derived from an EMBL/GenBank/DDBJ whole genome shotgun (WGS) entry which is preliminary data.</text>
</comment>
<dbReference type="Proteomes" id="UP000636661">
    <property type="component" value="Unassembled WGS sequence"/>
</dbReference>
<gene>
    <name evidence="2" type="ORF">GCM10010274_66540</name>
</gene>
<proteinExistence type="predicted"/>
<keyword evidence="3" id="KW-1185">Reference proteome</keyword>